<dbReference type="AlphaFoldDB" id="A0A183LKY5"/>
<evidence type="ECO:0000313" key="2">
    <source>
        <dbReference type="EMBL" id="VDO61779.1"/>
    </source>
</evidence>
<organism evidence="2 3">
    <name type="scientific">Schistosoma margrebowiei</name>
    <dbReference type="NCBI Taxonomy" id="48269"/>
    <lineage>
        <taxon>Eukaryota</taxon>
        <taxon>Metazoa</taxon>
        <taxon>Spiralia</taxon>
        <taxon>Lophotrochozoa</taxon>
        <taxon>Platyhelminthes</taxon>
        <taxon>Trematoda</taxon>
        <taxon>Digenea</taxon>
        <taxon>Strigeidida</taxon>
        <taxon>Schistosomatoidea</taxon>
        <taxon>Schistosomatidae</taxon>
        <taxon>Schistosoma</taxon>
    </lineage>
</organism>
<protein>
    <submittedName>
        <fullName evidence="2">Uncharacterized protein</fullName>
    </submittedName>
</protein>
<name>A0A183LKY5_9TREM</name>
<sequence>MVVGGSRKKTLDLGFSRDLGRSVSDEQVLQPSHSPEETKSYPDYPIELFKSSIFKTEEHLELKATVNQHQGQDFQYKCQDSSTVWGGNLENYESHHPEDASVY</sequence>
<accession>A0A183LKY5</accession>
<feature type="region of interest" description="Disordered" evidence="1">
    <location>
        <begin position="15"/>
        <end position="42"/>
    </location>
</feature>
<reference evidence="2 3" key="1">
    <citation type="submission" date="2018-11" db="EMBL/GenBank/DDBJ databases">
        <authorList>
            <consortium name="Pathogen Informatics"/>
        </authorList>
    </citation>
    <scope>NUCLEOTIDE SEQUENCE [LARGE SCALE GENOMIC DNA]</scope>
    <source>
        <strain evidence="2 3">Zambia</strain>
    </source>
</reference>
<evidence type="ECO:0000256" key="1">
    <source>
        <dbReference type="SAM" id="MobiDB-lite"/>
    </source>
</evidence>
<dbReference type="EMBL" id="UZAI01001423">
    <property type="protein sequence ID" value="VDO61779.1"/>
    <property type="molecule type" value="Genomic_DNA"/>
</dbReference>
<gene>
    <name evidence="2" type="ORF">SMRZ_LOCUS4460</name>
</gene>
<evidence type="ECO:0000313" key="3">
    <source>
        <dbReference type="Proteomes" id="UP000277204"/>
    </source>
</evidence>
<keyword evidence="3" id="KW-1185">Reference proteome</keyword>
<dbReference type="Proteomes" id="UP000277204">
    <property type="component" value="Unassembled WGS sequence"/>
</dbReference>
<proteinExistence type="predicted"/>